<feature type="region of interest" description="Disordered" evidence="1">
    <location>
        <begin position="77"/>
        <end position="110"/>
    </location>
</feature>
<evidence type="ECO:0000313" key="3">
    <source>
        <dbReference type="Proteomes" id="UP001279734"/>
    </source>
</evidence>
<reference evidence="2" key="1">
    <citation type="submission" date="2023-05" db="EMBL/GenBank/DDBJ databases">
        <title>Nepenthes gracilis genome sequencing.</title>
        <authorList>
            <person name="Fukushima K."/>
        </authorList>
    </citation>
    <scope>NUCLEOTIDE SEQUENCE</scope>
    <source>
        <strain evidence="2">SING2019-196</strain>
    </source>
</reference>
<proteinExistence type="predicted"/>
<gene>
    <name evidence="2" type="ORF">Nepgr_020349</name>
</gene>
<dbReference type="EMBL" id="BSYO01000019">
    <property type="protein sequence ID" value="GMH18508.1"/>
    <property type="molecule type" value="Genomic_DNA"/>
</dbReference>
<sequence length="110" mass="12733">MQRKQHLGFTRISSNCLCTKLAQQPFSKGKEPWHQLSATEQLKHQHLYFKRKISTTRQHRISSVQLKSSALDIYSRHQHHREELSSSSLQSKAVLTKATASASAHHKNRY</sequence>
<name>A0AAD3XV56_NEPGR</name>
<keyword evidence="3" id="KW-1185">Reference proteome</keyword>
<feature type="compositionally biased region" description="Polar residues" evidence="1">
    <location>
        <begin position="85"/>
        <end position="102"/>
    </location>
</feature>
<comment type="caution">
    <text evidence="2">The sequence shown here is derived from an EMBL/GenBank/DDBJ whole genome shotgun (WGS) entry which is preliminary data.</text>
</comment>
<accession>A0AAD3XV56</accession>
<evidence type="ECO:0000256" key="1">
    <source>
        <dbReference type="SAM" id="MobiDB-lite"/>
    </source>
</evidence>
<dbReference type="AlphaFoldDB" id="A0AAD3XV56"/>
<dbReference type="Proteomes" id="UP001279734">
    <property type="component" value="Unassembled WGS sequence"/>
</dbReference>
<evidence type="ECO:0000313" key="2">
    <source>
        <dbReference type="EMBL" id="GMH18508.1"/>
    </source>
</evidence>
<protein>
    <submittedName>
        <fullName evidence="2">Uncharacterized protein</fullName>
    </submittedName>
</protein>
<organism evidence="2 3">
    <name type="scientific">Nepenthes gracilis</name>
    <name type="common">Slender pitcher plant</name>
    <dbReference type="NCBI Taxonomy" id="150966"/>
    <lineage>
        <taxon>Eukaryota</taxon>
        <taxon>Viridiplantae</taxon>
        <taxon>Streptophyta</taxon>
        <taxon>Embryophyta</taxon>
        <taxon>Tracheophyta</taxon>
        <taxon>Spermatophyta</taxon>
        <taxon>Magnoliopsida</taxon>
        <taxon>eudicotyledons</taxon>
        <taxon>Gunneridae</taxon>
        <taxon>Pentapetalae</taxon>
        <taxon>Caryophyllales</taxon>
        <taxon>Nepenthaceae</taxon>
        <taxon>Nepenthes</taxon>
    </lineage>
</organism>